<dbReference type="SUPFAM" id="SSF103481">
    <property type="entry name" value="Multidrug resistance efflux transporter EmrE"/>
    <property type="match status" value="2"/>
</dbReference>
<keyword evidence="5 6" id="KW-0472">Membrane</keyword>
<dbReference type="GO" id="GO:0016020">
    <property type="term" value="C:membrane"/>
    <property type="evidence" value="ECO:0007669"/>
    <property type="project" value="UniProtKB-SubCell"/>
</dbReference>
<dbReference type="InterPro" id="IPR000620">
    <property type="entry name" value="EamA_dom"/>
</dbReference>
<dbReference type="InterPro" id="IPR050638">
    <property type="entry name" value="AA-Vitamin_Transporters"/>
</dbReference>
<dbReference type="Proteomes" id="UP000533306">
    <property type="component" value="Unassembled WGS sequence"/>
</dbReference>
<dbReference type="EMBL" id="JACHEU010000001">
    <property type="protein sequence ID" value="MBB6011056.1"/>
    <property type="molecule type" value="Genomic_DNA"/>
</dbReference>
<evidence type="ECO:0000256" key="2">
    <source>
        <dbReference type="ARBA" id="ARBA00007362"/>
    </source>
</evidence>
<dbReference type="RefSeq" id="WP_183825263.1">
    <property type="nucleotide sequence ID" value="NZ_JACHEU010000001.1"/>
</dbReference>
<evidence type="ECO:0000259" key="7">
    <source>
        <dbReference type="Pfam" id="PF00892"/>
    </source>
</evidence>
<evidence type="ECO:0000256" key="1">
    <source>
        <dbReference type="ARBA" id="ARBA00004141"/>
    </source>
</evidence>
<evidence type="ECO:0000256" key="5">
    <source>
        <dbReference type="ARBA" id="ARBA00023136"/>
    </source>
</evidence>
<feature type="transmembrane region" description="Helical" evidence="6">
    <location>
        <begin position="67"/>
        <end position="90"/>
    </location>
</feature>
<name>A0A7W9VTV8_9HYPH</name>
<feature type="transmembrane region" description="Helical" evidence="6">
    <location>
        <begin position="121"/>
        <end position="139"/>
    </location>
</feature>
<feature type="transmembrane region" description="Helical" evidence="6">
    <location>
        <begin position="151"/>
        <end position="168"/>
    </location>
</feature>
<evidence type="ECO:0000256" key="6">
    <source>
        <dbReference type="SAM" id="Phobius"/>
    </source>
</evidence>
<dbReference type="PANTHER" id="PTHR32322:SF2">
    <property type="entry name" value="EAMA DOMAIN-CONTAINING PROTEIN"/>
    <property type="match status" value="1"/>
</dbReference>
<evidence type="ECO:0000313" key="8">
    <source>
        <dbReference type="EMBL" id="MBB6011056.1"/>
    </source>
</evidence>
<dbReference type="Pfam" id="PF00892">
    <property type="entry name" value="EamA"/>
    <property type="match status" value="2"/>
</dbReference>
<keyword evidence="4 6" id="KW-1133">Transmembrane helix</keyword>
<feature type="transmembrane region" description="Helical" evidence="6">
    <location>
        <begin position="180"/>
        <end position="201"/>
    </location>
</feature>
<organism evidence="8 9">
    <name type="scientific">Aquamicrobium lusatiense</name>
    <dbReference type="NCBI Taxonomy" id="89772"/>
    <lineage>
        <taxon>Bacteria</taxon>
        <taxon>Pseudomonadati</taxon>
        <taxon>Pseudomonadota</taxon>
        <taxon>Alphaproteobacteria</taxon>
        <taxon>Hyphomicrobiales</taxon>
        <taxon>Phyllobacteriaceae</taxon>
        <taxon>Aquamicrobium</taxon>
    </lineage>
</organism>
<feature type="transmembrane region" description="Helical" evidence="6">
    <location>
        <begin position="246"/>
        <end position="265"/>
    </location>
</feature>
<dbReference type="AlphaFoldDB" id="A0A7W9VTV8"/>
<evidence type="ECO:0000313" key="9">
    <source>
        <dbReference type="Proteomes" id="UP000533306"/>
    </source>
</evidence>
<dbReference type="PANTHER" id="PTHR32322">
    <property type="entry name" value="INNER MEMBRANE TRANSPORTER"/>
    <property type="match status" value="1"/>
</dbReference>
<proteinExistence type="inferred from homology"/>
<feature type="transmembrane region" description="Helical" evidence="6">
    <location>
        <begin position="96"/>
        <end position="114"/>
    </location>
</feature>
<feature type="transmembrane region" description="Helical" evidence="6">
    <location>
        <begin position="271"/>
        <end position="289"/>
    </location>
</feature>
<gene>
    <name evidence="8" type="ORF">HNR59_000401</name>
</gene>
<accession>A0A7W9VTV8</accession>
<comment type="subcellular location">
    <subcellularLocation>
        <location evidence="1">Membrane</location>
        <topology evidence="1">Multi-pass membrane protein</topology>
    </subcellularLocation>
</comment>
<comment type="caution">
    <text evidence="8">The sequence shown here is derived from an EMBL/GenBank/DDBJ whole genome shotgun (WGS) entry which is preliminary data.</text>
</comment>
<evidence type="ECO:0000256" key="3">
    <source>
        <dbReference type="ARBA" id="ARBA00022692"/>
    </source>
</evidence>
<reference evidence="8 9" key="1">
    <citation type="submission" date="2020-08" db="EMBL/GenBank/DDBJ databases">
        <title>Genomic Encyclopedia of Type Strains, Phase IV (KMG-IV): sequencing the most valuable type-strain genomes for metagenomic binning, comparative biology and taxonomic classification.</title>
        <authorList>
            <person name="Goeker M."/>
        </authorList>
    </citation>
    <scope>NUCLEOTIDE SEQUENCE [LARGE SCALE GENOMIC DNA]</scope>
    <source>
        <strain evidence="8 9">DSM 11099</strain>
    </source>
</reference>
<protein>
    <submittedName>
        <fullName evidence="8">Drug/metabolite transporter (DMT)-like permease</fullName>
    </submittedName>
</protein>
<keyword evidence="3 6" id="KW-0812">Transmembrane</keyword>
<feature type="domain" description="EamA" evidence="7">
    <location>
        <begin position="6"/>
        <end position="138"/>
    </location>
</feature>
<feature type="transmembrane region" description="Helical" evidence="6">
    <location>
        <begin position="213"/>
        <end position="234"/>
    </location>
</feature>
<comment type="similarity">
    <text evidence="2">Belongs to the EamA transporter family.</text>
</comment>
<dbReference type="InterPro" id="IPR037185">
    <property type="entry name" value="EmrE-like"/>
</dbReference>
<feature type="domain" description="EamA" evidence="7">
    <location>
        <begin position="153"/>
        <end position="286"/>
    </location>
</feature>
<sequence>MKQNPYLLLAAATLFWAGNSVAGKMAVGHVSPMFLNAIRWGIVLVVLAVAGRREIMADWPVIRQHKWYLLAMGAIGFTIFSAALYSALLYTSATNASIEQGGIPLLVFIFSYLLYGTRTTLAQFGGFVLSFAGIILTATHGEPERILQLDVNFGDALMIIAILTYGFYTAALRRKPQLHWMSLMAALCAGAFISALPLLWAEMAAGALILPDATGWAIIAYVLLFPSLLSQIFYIRGVEIIGGNRAGLFINLLPVWGALLAVVILGEEFQAYHAIALVLVLSGVLVAEWDGRRRASGART</sequence>
<keyword evidence="9" id="KW-1185">Reference proteome</keyword>
<evidence type="ECO:0000256" key="4">
    <source>
        <dbReference type="ARBA" id="ARBA00022989"/>
    </source>
</evidence>